<dbReference type="Proteomes" id="UP000254266">
    <property type="component" value="Unassembled WGS sequence"/>
</dbReference>
<feature type="transmembrane region" description="Helical" evidence="6">
    <location>
        <begin position="144"/>
        <end position="165"/>
    </location>
</feature>
<evidence type="ECO:0000256" key="4">
    <source>
        <dbReference type="ARBA" id="ARBA00022989"/>
    </source>
</evidence>
<feature type="transmembrane region" description="Helical" evidence="6">
    <location>
        <begin position="171"/>
        <end position="192"/>
    </location>
</feature>
<sequence>MTWAEKFNALKTIVIKEYLRFIRIWIQTVLPPAITTALYFVIFGNLIGSQIGDINGHKYMDYIVPGLILMAVITNSYGNVVSSFYSAKFQKSIEELLVSPTPNYLILIGYVLGGVARGIIVGIVVTLVAMYFSDIRIHSYTLSLLVFVLTATLFSIAGLINAIYANSFDDISIIPTFVLTPLTYLGGIFYSIDMLPDFWQTVSLANPILYMISSFRYGMIGSSDTDLTTAIIIIIGFTLILFTYAMYLLNRGIGIKN</sequence>
<dbReference type="GO" id="GO:0043190">
    <property type="term" value="C:ATP-binding cassette (ABC) transporter complex"/>
    <property type="evidence" value="ECO:0007669"/>
    <property type="project" value="InterPro"/>
</dbReference>
<evidence type="ECO:0000313" key="8">
    <source>
        <dbReference type="EMBL" id="RDH81524.1"/>
    </source>
</evidence>
<feature type="transmembrane region" description="Helical" evidence="6">
    <location>
        <begin position="227"/>
        <end position="249"/>
    </location>
</feature>
<dbReference type="PIRSF" id="PIRSF006648">
    <property type="entry name" value="DrrB"/>
    <property type="match status" value="1"/>
</dbReference>
<keyword evidence="3 6" id="KW-0812">Transmembrane</keyword>
<reference evidence="8 9" key="1">
    <citation type="journal article" date="2018" name="ISME J.">
        <title>Endosymbiont genomes yield clues of tubeworm success.</title>
        <authorList>
            <person name="Li Y."/>
            <person name="Liles M.R."/>
            <person name="Halanych K.M."/>
        </authorList>
    </citation>
    <scope>NUCLEOTIDE SEQUENCE [LARGE SCALE GENOMIC DNA]</scope>
    <source>
        <strain evidence="8">A1464</strain>
    </source>
</reference>
<comment type="similarity">
    <text evidence="2 6">Belongs to the ABC-2 integral membrane protein family.</text>
</comment>
<dbReference type="NCBIfam" id="NF011648">
    <property type="entry name" value="PRK15066.1"/>
    <property type="match status" value="1"/>
</dbReference>
<accession>A0A370DAX1</accession>
<evidence type="ECO:0000256" key="3">
    <source>
        <dbReference type="ARBA" id="ARBA00022692"/>
    </source>
</evidence>
<dbReference type="PANTHER" id="PTHR43332:SF2">
    <property type="entry name" value="INNER MEMBRANE TRANSPORT PERMEASE YADH"/>
    <property type="match status" value="1"/>
</dbReference>
<feature type="transmembrane region" description="Helical" evidence="6">
    <location>
        <begin position="104"/>
        <end position="132"/>
    </location>
</feature>
<comment type="subcellular location">
    <subcellularLocation>
        <location evidence="6">Cell inner membrane</location>
        <topology evidence="6">Multi-pass membrane protein</topology>
    </subcellularLocation>
    <subcellularLocation>
        <location evidence="1">Membrane</location>
        <topology evidence="1">Multi-pass membrane protein</topology>
    </subcellularLocation>
</comment>
<name>A0A370DAX1_9GAMM</name>
<dbReference type="PROSITE" id="PS51012">
    <property type="entry name" value="ABC_TM2"/>
    <property type="match status" value="1"/>
</dbReference>
<comment type="caution">
    <text evidence="8">The sequence shown here is derived from an EMBL/GenBank/DDBJ whole genome shotgun (WGS) entry which is preliminary data.</text>
</comment>
<keyword evidence="5 6" id="KW-0472">Membrane</keyword>
<keyword evidence="6" id="KW-1003">Cell membrane</keyword>
<feature type="transmembrane region" description="Helical" evidence="6">
    <location>
        <begin position="24"/>
        <end position="47"/>
    </location>
</feature>
<gene>
    <name evidence="8" type="ORF">DIZ80_15715</name>
</gene>
<feature type="domain" description="ABC transmembrane type-2" evidence="7">
    <location>
        <begin position="23"/>
        <end position="252"/>
    </location>
</feature>
<feature type="transmembrane region" description="Helical" evidence="6">
    <location>
        <begin position="59"/>
        <end position="78"/>
    </location>
</feature>
<dbReference type="PANTHER" id="PTHR43332">
    <property type="entry name" value="INNER MEMBRANE TRANSPORT PERMEASE YADH-RELATED"/>
    <property type="match status" value="1"/>
</dbReference>
<protein>
    <recommendedName>
        <fullName evidence="6">Transport permease protein</fullName>
    </recommendedName>
</protein>
<evidence type="ECO:0000256" key="1">
    <source>
        <dbReference type="ARBA" id="ARBA00004141"/>
    </source>
</evidence>
<dbReference type="Pfam" id="PF01061">
    <property type="entry name" value="ABC2_membrane"/>
    <property type="match status" value="1"/>
</dbReference>
<keyword evidence="4 6" id="KW-1133">Transmembrane helix</keyword>
<dbReference type="InterPro" id="IPR047817">
    <property type="entry name" value="ABC2_TM_bact-type"/>
</dbReference>
<proteinExistence type="inferred from homology"/>
<dbReference type="EMBL" id="QFXC01000013">
    <property type="protein sequence ID" value="RDH81524.1"/>
    <property type="molecule type" value="Genomic_DNA"/>
</dbReference>
<evidence type="ECO:0000256" key="2">
    <source>
        <dbReference type="ARBA" id="ARBA00007783"/>
    </source>
</evidence>
<dbReference type="AlphaFoldDB" id="A0A370DAX1"/>
<keyword evidence="6" id="KW-0813">Transport</keyword>
<evidence type="ECO:0000313" key="9">
    <source>
        <dbReference type="Proteomes" id="UP000254266"/>
    </source>
</evidence>
<dbReference type="InterPro" id="IPR000412">
    <property type="entry name" value="ABC_2_transport"/>
</dbReference>
<keyword evidence="9" id="KW-1185">Reference proteome</keyword>
<evidence type="ECO:0000259" key="7">
    <source>
        <dbReference type="PROSITE" id="PS51012"/>
    </source>
</evidence>
<organism evidence="8 9">
    <name type="scientific">endosymbiont of Galathealinum brachiosum</name>
    <dbReference type="NCBI Taxonomy" id="2200906"/>
    <lineage>
        <taxon>Bacteria</taxon>
        <taxon>Pseudomonadati</taxon>
        <taxon>Pseudomonadota</taxon>
        <taxon>Gammaproteobacteria</taxon>
        <taxon>sulfur-oxidizing symbionts</taxon>
    </lineage>
</organism>
<dbReference type="InterPro" id="IPR013525">
    <property type="entry name" value="ABC2_TM"/>
</dbReference>
<evidence type="ECO:0000256" key="6">
    <source>
        <dbReference type="RuleBase" id="RU361157"/>
    </source>
</evidence>
<dbReference type="PRINTS" id="PR00164">
    <property type="entry name" value="ABC2TRNSPORT"/>
</dbReference>
<dbReference type="GO" id="GO:0140359">
    <property type="term" value="F:ABC-type transporter activity"/>
    <property type="evidence" value="ECO:0007669"/>
    <property type="project" value="InterPro"/>
</dbReference>
<evidence type="ECO:0000256" key="5">
    <source>
        <dbReference type="ARBA" id="ARBA00023136"/>
    </source>
</evidence>
<dbReference type="InterPro" id="IPR052522">
    <property type="entry name" value="ABC-2_transport_permease"/>
</dbReference>